<gene>
    <name evidence="2" type="ORF">ICL16_30690</name>
</gene>
<evidence type="ECO:0000313" key="2">
    <source>
        <dbReference type="EMBL" id="MBD2776307.1"/>
    </source>
</evidence>
<keyword evidence="3" id="KW-1185">Reference proteome</keyword>
<dbReference type="GO" id="GO:0006302">
    <property type="term" value="P:double-strand break repair"/>
    <property type="evidence" value="ECO:0007669"/>
    <property type="project" value="TreeGrafter"/>
</dbReference>
<dbReference type="Gene3D" id="3.40.50.300">
    <property type="entry name" value="P-loop containing nucleotide triphosphate hydrolases"/>
    <property type="match status" value="1"/>
</dbReference>
<sequence>MRIKRLVINSFRGIDDMTLEFDETSPTVLIGINGVGKSSILDCLAILLSQFTGRIQISSDSIRSLGKDDITYGSRETNNEIQVLIDSKELTWSLTQARDEDPLSAFKALSNNLEKLNAKIKKDSRPGGNKINPLMEAFAEQIQFTLSTIAGGDLPEDVGVIVEELRSQVEALPVAVYYPVNRAVLDIPLEITDKSEFVPTDAYQQALTGGRIDFKTFFDWFRNREDLENELRVNNLNYQDPQLQATRQAIKSLLPGFENLRVRRSPLRMTIEKQSQELVVNQLSDGEKCLLAMVGDLARRLAIANPVSANPLQGTGVVLIDEIELHLHPRWQRQIIPALTTTFPNCQFIFTTHSPQVLSHIKPEGIYLLTRTDEGIIAQQPESSFGRDSNQILEDIMDVPERPTEIQENLAQMFRLIDEGNLSGARQLRQNLANEIGEDDPEFVRADVLIRRKEILNR</sequence>
<dbReference type="SMART" id="SM00382">
    <property type="entry name" value="AAA"/>
    <property type="match status" value="1"/>
</dbReference>
<dbReference type="EMBL" id="JACXAE010000092">
    <property type="protein sequence ID" value="MBD2776307.1"/>
    <property type="molecule type" value="Genomic_DNA"/>
</dbReference>
<comment type="caution">
    <text evidence="2">The sequence shown here is derived from an EMBL/GenBank/DDBJ whole genome shotgun (WGS) entry which is preliminary data.</text>
</comment>
<dbReference type="GO" id="GO:0005524">
    <property type="term" value="F:ATP binding"/>
    <property type="evidence" value="ECO:0007669"/>
    <property type="project" value="InterPro"/>
</dbReference>
<reference evidence="2" key="1">
    <citation type="submission" date="2020-09" db="EMBL/GenBank/DDBJ databases">
        <title>Iningainema tapete sp. nov. (Scytonemataceae, Cyanobacteria) from greenhouses in central Florida (USA) produces two types of nodularin with biosynthetic potential for microcystin-LR and anabaenopeptins.</title>
        <authorList>
            <person name="Berthold D.E."/>
            <person name="Lefler F.W."/>
            <person name="Huang I.-S."/>
            <person name="Abdulla H."/>
            <person name="Zimba P.V."/>
            <person name="Laughinghouse H.D. IV."/>
        </authorList>
    </citation>
    <scope>NUCLEOTIDE SEQUENCE</scope>
    <source>
        <strain evidence="2">BLCCT55</strain>
    </source>
</reference>
<dbReference type="GO" id="GO:0000731">
    <property type="term" value="P:DNA synthesis involved in DNA repair"/>
    <property type="evidence" value="ECO:0007669"/>
    <property type="project" value="TreeGrafter"/>
</dbReference>
<proteinExistence type="predicted"/>
<dbReference type="Pfam" id="PF13175">
    <property type="entry name" value="AAA_15"/>
    <property type="match status" value="1"/>
</dbReference>
<dbReference type="GO" id="GO:0016887">
    <property type="term" value="F:ATP hydrolysis activity"/>
    <property type="evidence" value="ECO:0007669"/>
    <property type="project" value="InterPro"/>
</dbReference>
<dbReference type="PANTHER" id="PTHR32182:SF23">
    <property type="entry name" value="ATP BINDING PROTEIN"/>
    <property type="match status" value="1"/>
</dbReference>
<evidence type="ECO:0000313" key="3">
    <source>
        <dbReference type="Proteomes" id="UP000629098"/>
    </source>
</evidence>
<protein>
    <submittedName>
        <fullName evidence="2">AAA family ATPase</fullName>
    </submittedName>
</protein>
<name>A0A8J6XN71_9CYAN</name>
<dbReference type="InterPro" id="IPR003593">
    <property type="entry name" value="AAA+_ATPase"/>
</dbReference>
<accession>A0A8J6XN71</accession>
<organism evidence="2 3">
    <name type="scientific">Iningainema tapete BLCC-T55</name>
    <dbReference type="NCBI Taxonomy" id="2748662"/>
    <lineage>
        <taxon>Bacteria</taxon>
        <taxon>Bacillati</taxon>
        <taxon>Cyanobacteriota</taxon>
        <taxon>Cyanophyceae</taxon>
        <taxon>Nostocales</taxon>
        <taxon>Scytonemataceae</taxon>
        <taxon>Iningainema tapete</taxon>
    </lineage>
</organism>
<dbReference type="RefSeq" id="WP_190835382.1">
    <property type="nucleotide sequence ID" value="NZ_CAWPPI010000092.1"/>
</dbReference>
<dbReference type="PANTHER" id="PTHR32182">
    <property type="entry name" value="DNA REPLICATION AND REPAIR PROTEIN RECF"/>
    <property type="match status" value="1"/>
</dbReference>
<dbReference type="SUPFAM" id="SSF52540">
    <property type="entry name" value="P-loop containing nucleoside triphosphate hydrolases"/>
    <property type="match status" value="1"/>
</dbReference>
<dbReference type="InterPro" id="IPR027417">
    <property type="entry name" value="P-loop_NTPase"/>
</dbReference>
<dbReference type="AlphaFoldDB" id="A0A8J6XN71"/>
<dbReference type="Proteomes" id="UP000629098">
    <property type="component" value="Unassembled WGS sequence"/>
</dbReference>
<dbReference type="InterPro" id="IPR003959">
    <property type="entry name" value="ATPase_AAA_core"/>
</dbReference>
<dbReference type="CDD" id="cd00267">
    <property type="entry name" value="ABC_ATPase"/>
    <property type="match status" value="1"/>
</dbReference>
<feature type="domain" description="AAA+ ATPase" evidence="1">
    <location>
        <begin position="23"/>
        <end position="382"/>
    </location>
</feature>
<dbReference type="Pfam" id="PF13304">
    <property type="entry name" value="AAA_21"/>
    <property type="match status" value="1"/>
</dbReference>
<dbReference type="InterPro" id="IPR041685">
    <property type="entry name" value="AAA_GajA/Old/RecF-like"/>
</dbReference>
<evidence type="ECO:0000259" key="1">
    <source>
        <dbReference type="SMART" id="SM00382"/>
    </source>
</evidence>